<evidence type="ECO:0000313" key="2">
    <source>
        <dbReference type="Proteomes" id="UP000282196"/>
    </source>
</evidence>
<keyword evidence="2" id="KW-1185">Reference proteome</keyword>
<dbReference type="Proteomes" id="UP000282196">
    <property type="component" value="Unassembled WGS sequence"/>
</dbReference>
<organism evidence="1 2">
    <name type="scientific">Candidatus Termititenax dinenymphae</name>
    <dbReference type="NCBI Taxonomy" id="2218523"/>
    <lineage>
        <taxon>Bacteria</taxon>
        <taxon>Bacillati</taxon>
        <taxon>Candidatus Margulisiibacteriota</taxon>
        <taxon>Candidatus Termititenacia</taxon>
        <taxon>Candidatus Termititenacales</taxon>
        <taxon>Candidatus Termititenacaceae</taxon>
        <taxon>Candidatus Termititenax</taxon>
    </lineage>
</organism>
<reference evidence="1 2" key="1">
    <citation type="journal article" date="2019" name="ISME J.">
        <title>Genome analyses of uncultured TG2/ZB3 bacteria in 'Margulisbacteria' specifically attached to ectosymbiotic spirochetes of protists in the termite gut.</title>
        <authorList>
            <person name="Utami Y.D."/>
            <person name="Kuwahara H."/>
            <person name="Igai K."/>
            <person name="Murakami T."/>
            <person name="Sugaya K."/>
            <person name="Morikawa T."/>
            <person name="Nagura Y."/>
            <person name="Yuki M."/>
            <person name="Deevong P."/>
            <person name="Inoue T."/>
            <person name="Kihara K."/>
            <person name="Lo N."/>
            <person name="Yamada A."/>
            <person name="Ohkuma M."/>
            <person name="Hongoh Y."/>
        </authorList>
    </citation>
    <scope>NUCLEOTIDE SEQUENCE [LARGE SCALE GENOMIC DNA]</scope>
    <source>
        <strain evidence="1">RsDinE6-01</strain>
    </source>
</reference>
<name>A0A388TM41_9BACT</name>
<gene>
    <name evidence="1" type="ORF">RDn1_084</name>
</gene>
<dbReference type="EMBL" id="BGZP01000002">
    <property type="protein sequence ID" value="GBR77425.1"/>
    <property type="molecule type" value="Genomic_DNA"/>
</dbReference>
<dbReference type="AlphaFoldDB" id="A0A388TM41"/>
<evidence type="ECO:0000313" key="1">
    <source>
        <dbReference type="EMBL" id="GBR77425.1"/>
    </source>
</evidence>
<accession>A0A388TM41</accession>
<protein>
    <submittedName>
        <fullName evidence="1">Uncharacterized protein</fullName>
    </submittedName>
</protein>
<sequence>INAAGTVQDYQFTGSADAVNYAKNIDTEQISAANLAATVVNPGLGLAFSVDQLQGTLNGNNPPSNLELANTRFTGQTDAAVFGATIRNTQWQHNDSNSSLAFFDINANYNNRLWASLEKLAIDVNQDQSEMRVDSNNFFLNYDNAIIGSIAGLQAYYSPKTQNLSMQGASLSGSAWRFALGSLSITNNPEQAAELHARNFNFTYENTVALSMNNLAAAYDHAGQVFDISFASDYGLQGSITLPLSEALEINNAEAMQATLQKIDYSRAAIHLNDISQLGRSISFVDGGINSLFHNTANSLGNVPINLDSRDMDTIFNTDTGSFLSVYNAIAVVNRGTGGQIEARINNGFLFPYFNHLVDIREQQSDTSNPYSFHNSWLKAAANPQQGYYSLGIYTPDNPIGGLGLGITKESGRALFSFGGWNFTPETTISTHAQLFGFYVDAGISYGKHWLTDNPHIQSDTLLDLAKYYAGSERITEYLPDAAQTVMELPFMPLVSMGWANRYEWGWKNLYSTININSTPLANFAGGNSLSQMGNLALGALGSFRFSYNIGRDIPLDVENGWGFNAGVVVNSANLIFSLEKIRASLYAKINKLQFALDVTVPFQNKQVGFLNNNLTFSGKFSF</sequence>
<feature type="non-terminal residue" evidence="1">
    <location>
        <position position="1"/>
    </location>
</feature>
<proteinExistence type="predicted"/>
<comment type="caution">
    <text evidence="1">The sequence shown here is derived from an EMBL/GenBank/DDBJ whole genome shotgun (WGS) entry which is preliminary data.</text>
</comment>